<dbReference type="HOGENOM" id="CLU_1090728_0_0_1"/>
<dbReference type="AlphaFoldDB" id="K0KP29"/>
<protein>
    <recommendedName>
        <fullName evidence="1">Reverse transcriptase zinc-binding domain-containing protein</fullName>
    </recommendedName>
</protein>
<name>K0KP29_WICCF</name>
<evidence type="ECO:0000313" key="2">
    <source>
        <dbReference type="EMBL" id="CCH47035.1"/>
    </source>
</evidence>
<organism evidence="2 3">
    <name type="scientific">Wickerhamomyces ciferrii (strain ATCC 14091 / BCRC 22168 / CBS 111 / JCM 3599 / NBRC 0793 / NRRL Y-1031 F-60-10)</name>
    <name type="common">Yeast</name>
    <name type="synonym">Pichia ciferrii</name>
    <dbReference type="NCBI Taxonomy" id="1206466"/>
    <lineage>
        <taxon>Eukaryota</taxon>
        <taxon>Fungi</taxon>
        <taxon>Dikarya</taxon>
        <taxon>Ascomycota</taxon>
        <taxon>Saccharomycotina</taxon>
        <taxon>Saccharomycetes</taxon>
        <taxon>Phaffomycetales</taxon>
        <taxon>Wickerhamomycetaceae</taxon>
        <taxon>Wickerhamomyces</taxon>
    </lineage>
</organism>
<sequence>MEFFRLTKAEINHRFIQNVQPSSKALHSNVRDIKDEKVQLESFLHYNRKYHEEKGLPIQREIWVENEDPQQEVHFTKQTIPKIQWKTFWYKLYKSQTQAPGLLEFYQRFNLGHFEHMFERTNESNTQEDLPNLNNEECCLCGEQKETFQHYFQQCSKAQQIWTYINKGETPIKLKDLQVNLQPTKAGYILMNRYIECLVYLRKRRRFGSQVLNYDQNEMMGQAKLFLTFKSSKTAYYSSN</sequence>
<dbReference type="Pfam" id="PF13966">
    <property type="entry name" value="zf-RVT"/>
    <property type="match status" value="1"/>
</dbReference>
<proteinExistence type="predicted"/>
<dbReference type="InterPro" id="IPR026960">
    <property type="entry name" value="RVT-Znf"/>
</dbReference>
<comment type="caution">
    <text evidence="2">The sequence shown here is derived from an EMBL/GenBank/DDBJ whole genome shotgun (WGS) entry which is preliminary data.</text>
</comment>
<accession>K0KP29</accession>
<feature type="domain" description="Reverse transcriptase zinc-binding" evidence="1">
    <location>
        <begin position="133"/>
        <end position="162"/>
    </location>
</feature>
<dbReference type="EMBL" id="CAIF01000300">
    <property type="protein sequence ID" value="CCH47035.1"/>
    <property type="molecule type" value="Genomic_DNA"/>
</dbReference>
<evidence type="ECO:0000313" key="3">
    <source>
        <dbReference type="Proteomes" id="UP000009328"/>
    </source>
</evidence>
<keyword evidence="3" id="KW-1185">Reference proteome</keyword>
<dbReference type="InParanoid" id="K0KP29"/>
<reference evidence="2 3" key="1">
    <citation type="journal article" date="2012" name="Eukaryot. Cell">
        <title>Draft genome sequence of Wickerhamomyces ciferrii NRRL Y-1031 F-60-10.</title>
        <authorList>
            <person name="Schneider J."/>
            <person name="Andrea H."/>
            <person name="Blom J."/>
            <person name="Jaenicke S."/>
            <person name="Ruckert C."/>
            <person name="Schorsch C."/>
            <person name="Szczepanowski R."/>
            <person name="Farwick M."/>
            <person name="Goesmann A."/>
            <person name="Puhler A."/>
            <person name="Schaffer S."/>
            <person name="Tauch A."/>
            <person name="Kohler T."/>
            <person name="Brinkrolf K."/>
        </authorList>
    </citation>
    <scope>NUCLEOTIDE SEQUENCE [LARGE SCALE GENOMIC DNA]</scope>
    <source>
        <strain evidence="3">ATCC 14091 / BCRC 22168 / CBS 111 / JCM 3599 / NBRC 0793 / NRRL Y-1031 F-60-10</strain>
    </source>
</reference>
<gene>
    <name evidence="2" type="ORF">BN7_6644</name>
</gene>
<dbReference type="Proteomes" id="UP000009328">
    <property type="component" value="Unassembled WGS sequence"/>
</dbReference>
<evidence type="ECO:0000259" key="1">
    <source>
        <dbReference type="Pfam" id="PF13966"/>
    </source>
</evidence>